<evidence type="ECO:0000256" key="2">
    <source>
        <dbReference type="ARBA" id="ARBA00023125"/>
    </source>
</evidence>
<dbReference type="Gene3D" id="2.60.120.10">
    <property type="entry name" value="Jelly Rolls"/>
    <property type="match status" value="1"/>
</dbReference>
<name>A0A7W9IBU1_9ACTN</name>
<dbReference type="RefSeq" id="WP_184546344.1">
    <property type="nucleotide sequence ID" value="NZ_JACHMP010000001.1"/>
</dbReference>
<dbReference type="InterPro" id="IPR018060">
    <property type="entry name" value="HTH_AraC"/>
</dbReference>
<dbReference type="InterPro" id="IPR009057">
    <property type="entry name" value="Homeodomain-like_sf"/>
</dbReference>
<organism evidence="5 6">
    <name type="scientific">Streptosporangium becharense</name>
    <dbReference type="NCBI Taxonomy" id="1816182"/>
    <lineage>
        <taxon>Bacteria</taxon>
        <taxon>Bacillati</taxon>
        <taxon>Actinomycetota</taxon>
        <taxon>Actinomycetes</taxon>
        <taxon>Streptosporangiales</taxon>
        <taxon>Streptosporangiaceae</taxon>
        <taxon>Streptosporangium</taxon>
    </lineage>
</organism>
<protein>
    <submittedName>
        <fullName evidence="5">AraC family L-rhamnose operon transcriptional activator RhaR</fullName>
    </submittedName>
</protein>
<keyword evidence="6" id="KW-1185">Reference proteome</keyword>
<reference evidence="5 6" key="1">
    <citation type="submission" date="2020-08" db="EMBL/GenBank/DDBJ databases">
        <title>Sequencing the genomes of 1000 actinobacteria strains.</title>
        <authorList>
            <person name="Klenk H.-P."/>
        </authorList>
    </citation>
    <scope>NUCLEOTIDE SEQUENCE [LARGE SCALE GENOMIC DNA]</scope>
    <source>
        <strain evidence="5 6">DSM 46887</strain>
    </source>
</reference>
<keyword evidence="2" id="KW-0238">DNA-binding</keyword>
<keyword evidence="3" id="KW-0804">Transcription</keyword>
<dbReference type="PRINTS" id="PR00032">
    <property type="entry name" value="HTHARAC"/>
</dbReference>
<dbReference type="Pfam" id="PF12833">
    <property type="entry name" value="HTH_18"/>
    <property type="match status" value="1"/>
</dbReference>
<dbReference type="AlphaFoldDB" id="A0A7W9IBU1"/>
<dbReference type="SMART" id="SM00342">
    <property type="entry name" value="HTH_ARAC"/>
    <property type="match status" value="1"/>
</dbReference>
<evidence type="ECO:0000256" key="3">
    <source>
        <dbReference type="ARBA" id="ARBA00023163"/>
    </source>
</evidence>
<comment type="caution">
    <text evidence="5">The sequence shown here is derived from an EMBL/GenBank/DDBJ whole genome shotgun (WGS) entry which is preliminary data.</text>
</comment>
<dbReference type="GO" id="GO:0043565">
    <property type="term" value="F:sequence-specific DNA binding"/>
    <property type="evidence" value="ECO:0007669"/>
    <property type="project" value="InterPro"/>
</dbReference>
<dbReference type="InterPro" id="IPR003313">
    <property type="entry name" value="AraC-bd"/>
</dbReference>
<dbReference type="InterPro" id="IPR014710">
    <property type="entry name" value="RmlC-like_jellyroll"/>
</dbReference>
<gene>
    <name evidence="5" type="ORF">F4562_000315</name>
</gene>
<dbReference type="Proteomes" id="UP000540685">
    <property type="component" value="Unassembled WGS sequence"/>
</dbReference>
<proteinExistence type="predicted"/>
<dbReference type="InterPro" id="IPR050204">
    <property type="entry name" value="AraC_XylS_family_regulators"/>
</dbReference>
<dbReference type="Gene3D" id="1.10.10.60">
    <property type="entry name" value="Homeodomain-like"/>
    <property type="match status" value="2"/>
</dbReference>
<evidence type="ECO:0000313" key="5">
    <source>
        <dbReference type="EMBL" id="MBB5817253.1"/>
    </source>
</evidence>
<evidence type="ECO:0000256" key="1">
    <source>
        <dbReference type="ARBA" id="ARBA00023015"/>
    </source>
</evidence>
<evidence type="ECO:0000259" key="4">
    <source>
        <dbReference type="PROSITE" id="PS01124"/>
    </source>
</evidence>
<dbReference type="SUPFAM" id="SSF46689">
    <property type="entry name" value="Homeodomain-like"/>
    <property type="match status" value="2"/>
</dbReference>
<dbReference type="PROSITE" id="PS01124">
    <property type="entry name" value="HTH_ARAC_FAMILY_2"/>
    <property type="match status" value="1"/>
</dbReference>
<dbReference type="PANTHER" id="PTHR46796">
    <property type="entry name" value="HTH-TYPE TRANSCRIPTIONAL ACTIVATOR RHAS-RELATED"/>
    <property type="match status" value="1"/>
</dbReference>
<keyword evidence="1" id="KW-0805">Transcription regulation</keyword>
<feature type="domain" description="HTH araC/xylS-type" evidence="4">
    <location>
        <begin position="193"/>
        <end position="291"/>
    </location>
</feature>
<dbReference type="EMBL" id="JACHMP010000001">
    <property type="protein sequence ID" value="MBB5817253.1"/>
    <property type="molecule type" value="Genomic_DNA"/>
</dbReference>
<dbReference type="InterPro" id="IPR037923">
    <property type="entry name" value="HTH-like"/>
</dbReference>
<dbReference type="GO" id="GO:0003700">
    <property type="term" value="F:DNA-binding transcription factor activity"/>
    <property type="evidence" value="ECO:0007669"/>
    <property type="project" value="InterPro"/>
</dbReference>
<dbReference type="SUPFAM" id="SSF51215">
    <property type="entry name" value="Regulatory protein AraC"/>
    <property type="match status" value="1"/>
</dbReference>
<dbReference type="InterPro" id="IPR020449">
    <property type="entry name" value="Tscrpt_reg_AraC-type_HTH"/>
</dbReference>
<accession>A0A7W9IBU1</accession>
<evidence type="ECO:0000313" key="6">
    <source>
        <dbReference type="Proteomes" id="UP000540685"/>
    </source>
</evidence>
<dbReference type="Pfam" id="PF02311">
    <property type="entry name" value="AraC_binding"/>
    <property type="match status" value="1"/>
</dbReference>
<sequence>MHDDPVAEAEGLLYFTDGSLAYAGRYLHQGSFHTHTHSFVEVAVVTGGGAVHHTTTGREPLGRGDVVLLRPGAWHGYEECDRLELYNCCFSVELLHRELAWSREDALLGYLLWTGPYSMGRRGTLSLRLSGDALDACLTHLDGLERLRALPVSHHRGDIIGHLSVFLGNLARAAAETRQDAEEPAGPAHPAVVRAMRLMEGRVAHDWTLTELAGHLHLTPGYLVRLFKAATGLPPMAYLARQRVEVAATLLLLGEEPIAQIGEQVGWGDPNYFARRFKAHFGMNPSSYRRKFTHRSVTISGELRREPRPAGLPYVIGG</sequence>